<feature type="coiled-coil region" evidence="1">
    <location>
        <begin position="72"/>
        <end position="99"/>
    </location>
</feature>
<keyword evidence="2" id="KW-1133">Transmembrane helix</keyword>
<keyword evidence="2" id="KW-0812">Transmembrane</keyword>
<gene>
    <name evidence="3" type="ORF">B5D80_19720</name>
</gene>
<sequence length="141" mass="15423">MPTLERLLVLVARNVAQAALGILNPLAGRLIFDDISRLLKKPSDSGLEERLKELGASMQQSSQLIAEIEGGLKIREAAVEKLKQEAQTARNIKDMTDQQRAAVAAVLRTEVAREGRKTLWQGAAVNAFFFVAGVLVTLWIS</sequence>
<keyword evidence="2" id="KW-0472">Membrane</keyword>
<comment type="caution">
    <text evidence="3">The sequence shown here is derived from an EMBL/GenBank/DDBJ whole genome shotgun (WGS) entry which is preliminary data.</text>
</comment>
<dbReference type="EMBL" id="MZMV01000033">
    <property type="protein sequence ID" value="OWV04722.1"/>
    <property type="molecule type" value="Genomic_DNA"/>
</dbReference>
<evidence type="ECO:0000313" key="4">
    <source>
        <dbReference type="Proteomes" id="UP000197174"/>
    </source>
</evidence>
<feature type="transmembrane region" description="Helical" evidence="2">
    <location>
        <begin position="15"/>
        <end position="32"/>
    </location>
</feature>
<keyword evidence="1" id="KW-0175">Coiled coil</keyword>
<protein>
    <submittedName>
        <fullName evidence="3">Uncharacterized protein</fullName>
    </submittedName>
</protein>
<proteinExistence type="predicted"/>
<feature type="transmembrane region" description="Helical" evidence="2">
    <location>
        <begin position="118"/>
        <end position="140"/>
    </location>
</feature>
<dbReference type="Proteomes" id="UP000197174">
    <property type="component" value="Unassembled WGS sequence"/>
</dbReference>
<evidence type="ECO:0000256" key="1">
    <source>
        <dbReference type="SAM" id="Coils"/>
    </source>
</evidence>
<keyword evidence="4" id="KW-1185">Reference proteome</keyword>
<name>A0A246RJ17_9ACTN</name>
<accession>A0A246RJ17</accession>
<reference evidence="3 4" key="1">
    <citation type="submission" date="2017-03" db="EMBL/GenBank/DDBJ databases">
        <title>Whole genome sequence of Micromonospora wenchangensis, isolated from mangrove soil.</title>
        <authorList>
            <person name="Yang H."/>
        </authorList>
    </citation>
    <scope>NUCLEOTIDE SEQUENCE [LARGE SCALE GENOMIC DNA]</scope>
    <source>
        <strain evidence="3 4">CCTCC AA 2012002</strain>
    </source>
</reference>
<organism evidence="3 4">
    <name type="scientific">Micromonospora wenchangensis</name>
    <dbReference type="NCBI Taxonomy" id="1185415"/>
    <lineage>
        <taxon>Bacteria</taxon>
        <taxon>Bacillati</taxon>
        <taxon>Actinomycetota</taxon>
        <taxon>Actinomycetes</taxon>
        <taxon>Micromonosporales</taxon>
        <taxon>Micromonosporaceae</taxon>
        <taxon>Micromonospora</taxon>
    </lineage>
</organism>
<evidence type="ECO:0000313" key="3">
    <source>
        <dbReference type="EMBL" id="OWV04722.1"/>
    </source>
</evidence>
<dbReference type="AlphaFoldDB" id="A0A246RJ17"/>
<dbReference type="RefSeq" id="WP_088645368.1">
    <property type="nucleotide sequence ID" value="NZ_MZMV01000033.1"/>
</dbReference>
<evidence type="ECO:0000256" key="2">
    <source>
        <dbReference type="SAM" id="Phobius"/>
    </source>
</evidence>